<comment type="caution">
    <text evidence="2">The sequence shown here is derived from an EMBL/GenBank/DDBJ whole genome shotgun (WGS) entry which is preliminary data.</text>
</comment>
<dbReference type="EMBL" id="NKYE01000007">
    <property type="protein sequence ID" value="OZM72694.1"/>
    <property type="molecule type" value="Genomic_DNA"/>
</dbReference>
<evidence type="ECO:0008006" key="4">
    <source>
        <dbReference type="Google" id="ProtNLM"/>
    </source>
</evidence>
<dbReference type="RefSeq" id="WP_094863171.1">
    <property type="nucleotide sequence ID" value="NZ_NKYE01000007.1"/>
</dbReference>
<sequence length="270" mass="26957">MTDRSRGTGGAVGPPWSVDLLADLQAGVLDEREAAELWPRVEHDPEALAILAALDSTSADLAGLAEAPAEPMPAHFAARLDAALAQESQQRAAATSTAGPAAVPAAAAEPGVAPVVSMDAARRKRNKRIGWGAGVLTAAAAAVAAIAIVVPSNSTTGGDAVAQPSSAPAPGAEPPLALQEEGLNAGAIGPAVNARDFGPLENEDRLAACMESNGIDPSIKPAGIRGVTVDGQPATLILLPSGQIGQFRLVAFAPDCGPGNPGTVFDRTVG</sequence>
<dbReference type="InParanoid" id="A0A263D2J1"/>
<dbReference type="OrthoDB" id="4566632at2"/>
<keyword evidence="1" id="KW-1133">Transmembrane helix</keyword>
<name>A0A263D2J1_9PSEU</name>
<proteinExistence type="predicted"/>
<evidence type="ECO:0000313" key="2">
    <source>
        <dbReference type="EMBL" id="OZM72694.1"/>
    </source>
</evidence>
<gene>
    <name evidence="2" type="ORF">CFN78_13780</name>
</gene>
<feature type="transmembrane region" description="Helical" evidence="1">
    <location>
        <begin position="129"/>
        <end position="150"/>
    </location>
</feature>
<organism evidence="2 3">
    <name type="scientific">Amycolatopsis antarctica</name>
    <dbReference type="NCBI Taxonomy" id="1854586"/>
    <lineage>
        <taxon>Bacteria</taxon>
        <taxon>Bacillati</taxon>
        <taxon>Actinomycetota</taxon>
        <taxon>Actinomycetes</taxon>
        <taxon>Pseudonocardiales</taxon>
        <taxon>Pseudonocardiaceae</taxon>
        <taxon>Amycolatopsis</taxon>
    </lineage>
</organism>
<accession>A0A263D2J1</accession>
<dbReference type="AlphaFoldDB" id="A0A263D2J1"/>
<keyword evidence="3" id="KW-1185">Reference proteome</keyword>
<reference evidence="2 3" key="1">
    <citation type="submission" date="2017-07" db="EMBL/GenBank/DDBJ databases">
        <title>Amycolatopsis antarcticus sp. nov., isolated from the surface of an Antarcticus brown macroalga.</title>
        <authorList>
            <person name="Wang J."/>
            <person name="Leiva S."/>
            <person name="Huang J."/>
            <person name="Huang Y."/>
        </authorList>
    </citation>
    <scope>NUCLEOTIDE SEQUENCE [LARGE SCALE GENOMIC DNA]</scope>
    <source>
        <strain evidence="2 3">AU-G6</strain>
    </source>
</reference>
<keyword evidence="1" id="KW-0812">Transmembrane</keyword>
<keyword evidence="1" id="KW-0472">Membrane</keyword>
<evidence type="ECO:0000256" key="1">
    <source>
        <dbReference type="SAM" id="Phobius"/>
    </source>
</evidence>
<evidence type="ECO:0000313" key="3">
    <source>
        <dbReference type="Proteomes" id="UP000242444"/>
    </source>
</evidence>
<protein>
    <recommendedName>
        <fullName evidence="4">Anti-sigma factor</fullName>
    </recommendedName>
</protein>
<dbReference type="Proteomes" id="UP000242444">
    <property type="component" value="Unassembled WGS sequence"/>
</dbReference>